<dbReference type="PANTHER" id="PTHR33336:SF15">
    <property type="entry name" value="ABM DOMAIN-CONTAINING PROTEIN"/>
    <property type="match status" value="1"/>
</dbReference>
<dbReference type="GO" id="GO:0004497">
    <property type="term" value="F:monooxygenase activity"/>
    <property type="evidence" value="ECO:0007669"/>
    <property type="project" value="UniProtKB-KW"/>
</dbReference>
<dbReference type="InterPro" id="IPR007138">
    <property type="entry name" value="ABM_dom"/>
</dbReference>
<keyword evidence="4" id="KW-1185">Reference proteome</keyword>
<accession>A0A1I1Z4M2</accession>
<dbReference type="Proteomes" id="UP000198896">
    <property type="component" value="Unassembled WGS sequence"/>
</dbReference>
<dbReference type="PROSITE" id="PS51725">
    <property type="entry name" value="ABM"/>
    <property type="match status" value="1"/>
</dbReference>
<gene>
    <name evidence="3" type="ORF">SAMN05216245_103141</name>
</gene>
<sequence length="252" mass="28183">MRVSIQKMLGKSLKSLVLAGCLMMTAQVTEAKAITTPDGGMPLVHWAVLQSKPGTMSEMMGMAARNVAPLAAKETGTYALYGSLDKQNPNVMRLLEIYEDETAYEIHVGTDGFHKYKEERKEILEKLVILPVDPIVLEQKTEGTGTNVVLHLYEVKPEKLDAFKKLIAKEMRRGVKEDAGVMGLFATAEQERSNVIHTYELFKDDAARDAYKNSKAHQAFWKKAQQMLNSTKEIENLPGNVVLSKKGFHDKK</sequence>
<protein>
    <submittedName>
        <fullName evidence="3">Quinol monooxygenase YgiN</fullName>
    </submittedName>
</protein>
<evidence type="ECO:0000259" key="2">
    <source>
        <dbReference type="PROSITE" id="PS51725"/>
    </source>
</evidence>
<evidence type="ECO:0000313" key="4">
    <source>
        <dbReference type="Proteomes" id="UP000198896"/>
    </source>
</evidence>
<dbReference type="STRING" id="1123323.SAMN05216245_103141"/>
<dbReference type="InterPro" id="IPR050744">
    <property type="entry name" value="AI-2_Isomerase_LsrG"/>
</dbReference>
<feature type="domain" description="ABM" evidence="2">
    <location>
        <begin position="43"/>
        <end position="132"/>
    </location>
</feature>
<feature type="chain" id="PRO_5038916616" evidence="1">
    <location>
        <begin position="32"/>
        <end position="252"/>
    </location>
</feature>
<dbReference type="InterPro" id="IPR011008">
    <property type="entry name" value="Dimeric_a/b-barrel"/>
</dbReference>
<proteinExistence type="predicted"/>
<organism evidence="3 4">
    <name type="scientific">Succiniclasticum ruminis DSM 9236</name>
    <dbReference type="NCBI Taxonomy" id="1123323"/>
    <lineage>
        <taxon>Bacteria</taxon>
        <taxon>Bacillati</taxon>
        <taxon>Bacillota</taxon>
        <taxon>Negativicutes</taxon>
        <taxon>Acidaminococcales</taxon>
        <taxon>Acidaminococcaceae</taxon>
        <taxon>Succiniclasticum</taxon>
    </lineage>
</organism>
<evidence type="ECO:0000256" key="1">
    <source>
        <dbReference type="SAM" id="SignalP"/>
    </source>
</evidence>
<keyword evidence="3" id="KW-0503">Monooxygenase</keyword>
<dbReference type="EMBL" id="FONL01000003">
    <property type="protein sequence ID" value="SFE26701.1"/>
    <property type="molecule type" value="Genomic_DNA"/>
</dbReference>
<keyword evidence="1" id="KW-0732">Signal</keyword>
<evidence type="ECO:0000313" key="3">
    <source>
        <dbReference type="EMBL" id="SFE26701.1"/>
    </source>
</evidence>
<dbReference type="PANTHER" id="PTHR33336">
    <property type="entry name" value="QUINOL MONOOXYGENASE YGIN-RELATED"/>
    <property type="match status" value="1"/>
</dbReference>
<reference evidence="3 4" key="1">
    <citation type="submission" date="2016-10" db="EMBL/GenBank/DDBJ databases">
        <authorList>
            <person name="de Groot N.N."/>
        </authorList>
    </citation>
    <scope>NUCLEOTIDE SEQUENCE [LARGE SCALE GENOMIC DNA]</scope>
    <source>
        <strain evidence="3 4">DSM 9236</strain>
    </source>
</reference>
<keyword evidence="3" id="KW-0560">Oxidoreductase</keyword>
<dbReference type="Gene3D" id="3.30.70.100">
    <property type="match status" value="1"/>
</dbReference>
<dbReference type="AlphaFoldDB" id="A0A1I1Z4M2"/>
<name>A0A1I1Z4M2_9FIRM</name>
<feature type="signal peptide" evidence="1">
    <location>
        <begin position="1"/>
        <end position="31"/>
    </location>
</feature>
<dbReference type="SUPFAM" id="SSF54909">
    <property type="entry name" value="Dimeric alpha+beta barrel"/>
    <property type="match status" value="2"/>
</dbReference>
<dbReference type="Pfam" id="PF03992">
    <property type="entry name" value="ABM"/>
    <property type="match status" value="2"/>
</dbReference>